<dbReference type="GO" id="GO:0008654">
    <property type="term" value="P:phospholipid biosynthetic process"/>
    <property type="evidence" value="ECO:0007669"/>
    <property type="project" value="UniProtKB-KW"/>
</dbReference>
<feature type="transmembrane region" description="Helical" evidence="10">
    <location>
        <begin position="113"/>
        <end position="138"/>
    </location>
</feature>
<evidence type="ECO:0000256" key="7">
    <source>
        <dbReference type="ARBA" id="ARBA00023136"/>
    </source>
</evidence>
<evidence type="ECO:0000256" key="3">
    <source>
        <dbReference type="ARBA" id="ARBA00022679"/>
    </source>
</evidence>
<keyword evidence="7 10" id="KW-0472">Membrane</keyword>
<accession>A0A644ZIZ3</accession>
<keyword evidence="2" id="KW-0444">Lipid biosynthesis</keyword>
<dbReference type="Pfam" id="PF02660">
    <property type="entry name" value="G3P_acyltransf"/>
    <property type="match status" value="1"/>
</dbReference>
<evidence type="ECO:0000256" key="8">
    <source>
        <dbReference type="ARBA" id="ARBA00023209"/>
    </source>
</evidence>
<dbReference type="InterPro" id="IPR003811">
    <property type="entry name" value="G3P_acylTferase_PlsY"/>
</dbReference>
<proteinExistence type="inferred from homology"/>
<keyword evidence="1" id="KW-1003">Cell membrane</keyword>
<feature type="transmembrane region" description="Helical" evidence="10">
    <location>
        <begin position="150"/>
        <end position="177"/>
    </location>
</feature>
<keyword evidence="4 10" id="KW-0812">Transmembrane</keyword>
<gene>
    <name evidence="11" type="primary">plsY_22</name>
    <name evidence="11" type="ORF">SDC9_87503</name>
</gene>
<evidence type="ECO:0000256" key="6">
    <source>
        <dbReference type="ARBA" id="ARBA00023098"/>
    </source>
</evidence>
<protein>
    <submittedName>
        <fullName evidence="11">Glycerol-3-phosphate acyltransferase</fullName>
        <ecNumber evidence="11">2.3.1.-</ecNumber>
    </submittedName>
</protein>
<keyword evidence="11" id="KW-0012">Acyltransferase</keyword>
<feature type="transmembrane region" description="Helical" evidence="10">
    <location>
        <begin position="55"/>
        <end position="77"/>
    </location>
</feature>
<feature type="transmembrane region" description="Helical" evidence="10">
    <location>
        <begin position="83"/>
        <end position="101"/>
    </location>
</feature>
<evidence type="ECO:0000256" key="10">
    <source>
        <dbReference type="SAM" id="Phobius"/>
    </source>
</evidence>
<comment type="caution">
    <text evidence="11">The sequence shown here is derived from an EMBL/GenBank/DDBJ whole genome shotgun (WGS) entry which is preliminary data.</text>
</comment>
<dbReference type="AlphaFoldDB" id="A0A644ZIZ3"/>
<dbReference type="PANTHER" id="PTHR30309:SF0">
    <property type="entry name" value="GLYCEROL-3-PHOSPHATE ACYLTRANSFERASE-RELATED"/>
    <property type="match status" value="1"/>
</dbReference>
<sequence>MRIYDIIISLLIGYCFGLVHPAYTLGKMAKGIDIRSGGSNNSGASNATIMLGWKYGAITALIDILKGTLAILLGRYFLQYNDILLFIIGIGVIIGHDFPFYMSFKGGKGTASFIGIFLGLNPILGLILGGTIILTTIITDYIALGTIVMYIVATIITFFNYPVACTAMIFILTLLTISKHWNNVKKIKNKTEIGLRSTFKKKN</sequence>
<dbReference type="SMART" id="SM01207">
    <property type="entry name" value="G3P_acyltransf"/>
    <property type="match status" value="1"/>
</dbReference>
<evidence type="ECO:0000313" key="11">
    <source>
        <dbReference type="EMBL" id="MPM40855.1"/>
    </source>
</evidence>
<dbReference type="PANTHER" id="PTHR30309">
    <property type="entry name" value="INNER MEMBRANE PROTEIN YGIH"/>
    <property type="match status" value="1"/>
</dbReference>
<keyword evidence="3 11" id="KW-0808">Transferase</keyword>
<reference evidence="11" key="1">
    <citation type="submission" date="2019-08" db="EMBL/GenBank/DDBJ databases">
        <authorList>
            <person name="Kucharzyk K."/>
            <person name="Murdoch R.W."/>
            <person name="Higgins S."/>
            <person name="Loffler F."/>
        </authorList>
    </citation>
    <scope>NUCLEOTIDE SEQUENCE</scope>
</reference>
<evidence type="ECO:0000256" key="2">
    <source>
        <dbReference type="ARBA" id="ARBA00022516"/>
    </source>
</evidence>
<keyword evidence="5 10" id="KW-1133">Transmembrane helix</keyword>
<dbReference type="EMBL" id="VSSQ01009150">
    <property type="protein sequence ID" value="MPM40855.1"/>
    <property type="molecule type" value="Genomic_DNA"/>
</dbReference>
<evidence type="ECO:0000256" key="5">
    <source>
        <dbReference type="ARBA" id="ARBA00022989"/>
    </source>
</evidence>
<name>A0A644ZIZ3_9ZZZZ</name>
<dbReference type="EC" id="2.3.1.-" evidence="11"/>
<dbReference type="GO" id="GO:0005886">
    <property type="term" value="C:plasma membrane"/>
    <property type="evidence" value="ECO:0007669"/>
    <property type="project" value="InterPro"/>
</dbReference>
<dbReference type="GO" id="GO:0043772">
    <property type="term" value="F:acyl-phosphate glycerol-3-phosphate acyltransferase activity"/>
    <property type="evidence" value="ECO:0007669"/>
    <property type="project" value="InterPro"/>
</dbReference>
<keyword evidence="9" id="KW-1208">Phospholipid metabolism</keyword>
<organism evidence="11">
    <name type="scientific">bioreactor metagenome</name>
    <dbReference type="NCBI Taxonomy" id="1076179"/>
    <lineage>
        <taxon>unclassified sequences</taxon>
        <taxon>metagenomes</taxon>
        <taxon>ecological metagenomes</taxon>
    </lineage>
</organism>
<evidence type="ECO:0000256" key="9">
    <source>
        <dbReference type="ARBA" id="ARBA00023264"/>
    </source>
</evidence>
<dbReference type="HAMAP" id="MF_01043">
    <property type="entry name" value="PlsY"/>
    <property type="match status" value="1"/>
</dbReference>
<keyword evidence="6" id="KW-0443">Lipid metabolism</keyword>
<keyword evidence="8" id="KW-0594">Phospholipid biosynthesis</keyword>
<evidence type="ECO:0000256" key="4">
    <source>
        <dbReference type="ARBA" id="ARBA00022692"/>
    </source>
</evidence>
<evidence type="ECO:0000256" key="1">
    <source>
        <dbReference type="ARBA" id="ARBA00022475"/>
    </source>
</evidence>
<feature type="transmembrane region" description="Helical" evidence="10">
    <location>
        <begin position="6"/>
        <end position="26"/>
    </location>
</feature>